<evidence type="ECO:0000313" key="3">
    <source>
        <dbReference type="Proteomes" id="UP000593929"/>
    </source>
</evidence>
<accession>A0A7L9VSP2</accession>
<evidence type="ECO:0000313" key="2">
    <source>
        <dbReference type="EMBL" id="QOL69342.1"/>
    </source>
</evidence>
<protein>
    <submittedName>
        <fullName evidence="2">Uncharacterized protein</fullName>
    </submittedName>
</protein>
<name>A0A7L9VSP2_LIMMU</name>
<dbReference type="Proteomes" id="UP000593929">
    <property type="component" value="Chromosome"/>
</dbReference>
<evidence type="ECO:0000256" key="1">
    <source>
        <dbReference type="SAM" id="Phobius"/>
    </source>
</evidence>
<keyword evidence="1" id="KW-0472">Membrane</keyword>
<dbReference type="RefSeq" id="WP_155519148.1">
    <property type="nucleotide sequence ID" value="NZ_CBCRVQ010000030.1"/>
</dbReference>
<gene>
    <name evidence="2" type="ORF">LM011_08125</name>
</gene>
<keyword evidence="1" id="KW-0812">Transmembrane</keyword>
<dbReference type="AlphaFoldDB" id="A0A7L9VSP2"/>
<reference evidence="2 3" key="1">
    <citation type="submission" date="2020-10" db="EMBL/GenBank/DDBJ databases">
        <title>Genome sequencing of Lactobacillus mucosae KCTC 21011.</title>
        <authorList>
            <person name="Kim J."/>
        </authorList>
    </citation>
    <scope>NUCLEOTIDE SEQUENCE [LARGE SCALE GENOMIC DNA]</scope>
    <source>
        <strain evidence="2 3">LM011</strain>
    </source>
</reference>
<sequence length="56" mass="6294">MSTSLTFGAMLLIIGLFVNLLALEWSIEHEDKRSIEVCVACMTGLIMVMFVYAMIH</sequence>
<dbReference type="EMBL" id="CP062966">
    <property type="protein sequence ID" value="QOL69342.1"/>
    <property type="molecule type" value="Genomic_DNA"/>
</dbReference>
<feature type="transmembrane region" description="Helical" evidence="1">
    <location>
        <begin position="35"/>
        <end position="55"/>
    </location>
</feature>
<organism evidence="2 3">
    <name type="scientific">Limosilactobacillus mucosae</name>
    <name type="common">Lactobacillus mucosae</name>
    <dbReference type="NCBI Taxonomy" id="97478"/>
    <lineage>
        <taxon>Bacteria</taxon>
        <taxon>Bacillati</taxon>
        <taxon>Bacillota</taxon>
        <taxon>Bacilli</taxon>
        <taxon>Lactobacillales</taxon>
        <taxon>Lactobacillaceae</taxon>
        <taxon>Limosilactobacillus</taxon>
    </lineage>
</organism>
<feature type="transmembrane region" description="Helical" evidence="1">
    <location>
        <begin position="6"/>
        <end position="23"/>
    </location>
</feature>
<keyword evidence="1" id="KW-1133">Transmembrane helix</keyword>
<proteinExistence type="predicted"/>